<keyword evidence="1" id="KW-0732">Signal</keyword>
<dbReference type="PROSITE" id="PS51318">
    <property type="entry name" value="TAT"/>
    <property type="match status" value="1"/>
</dbReference>
<proteinExistence type="predicted"/>
<dbReference type="Gene3D" id="2.80.10.50">
    <property type="match status" value="1"/>
</dbReference>
<evidence type="ECO:0000313" key="3">
    <source>
        <dbReference type="Proteomes" id="UP001432222"/>
    </source>
</evidence>
<sequence length="186" mass="19812">MSTLTRTRRFLAVLGAVAAVAGAAVVTAPTVHAAGCELAPTLHTPEKVYNGAGGVLDLPSDNEANGQWIGVYTPNNQSTAQTWSFWGYCDGTTAISHGGEGKVADLDTRSGTVRLWDTPDGWEGLNHPAGAGIPANQKWLLADEDRGWYLIRDMATWQCLTSKGVAQPTTVTSCDPADAAQRWMLR</sequence>
<dbReference type="CDD" id="cd00161">
    <property type="entry name" value="beta-trefoil_Ricin-like"/>
    <property type="match status" value="1"/>
</dbReference>
<evidence type="ECO:0000313" key="2">
    <source>
        <dbReference type="EMBL" id="WUQ83721.1"/>
    </source>
</evidence>
<name>A0ABZ1TYL4_9ACTN</name>
<keyword evidence="3" id="KW-1185">Reference proteome</keyword>
<dbReference type="RefSeq" id="WP_328954670.1">
    <property type="nucleotide sequence ID" value="NZ_CP108110.1"/>
</dbReference>
<accession>A0ABZ1TYL4</accession>
<dbReference type="Proteomes" id="UP001432222">
    <property type="component" value="Chromosome"/>
</dbReference>
<dbReference type="PROSITE" id="PS50231">
    <property type="entry name" value="RICIN_B_LECTIN"/>
    <property type="match status" value="1"/>
</dbReference>
<dbReference type="SUPFAM" id="SSF50370">
    <property type="entry name" value="Ricin B-like lectins"/>
    <property type="match status" value="1"/>
</dbReference>
<protein>
    <submittedName>
        <fullName evidence="2">RICIN domain-containing protein</fullName>
    </submittedName>
</protein>
<gene>
    <name evidence="2" type="ORF">OHA16_12515</name>
</gene>
<feature type="chain" id="PRO_5047274913" evidence="1">
    <location>
        <begin position="34"/>
        <end position="186"/>
    </location>
</feature>
<feature type="signal peptide" evidence="1">
    <location>
        <begin position="1"/>
        <end position="33"/>
    </location>
</feature>
<organism evidence="2 3">
    <name type="scientific">Kitasatospora purpeofusca</name>
    <dbReference type="NCBI Taxonomy" id="67352"/>
    <lineage>
        <taxon>Bacteria</taxon>
        <taxon>Bacillati</taxon>
        <taxon>Actinomycetota</taxon>
        <taxon>Actinomycetes</taxon>
        <taxon>Kitasatosporales</taxon>
        <taxon>Streptomycetaceae</taxon>
        <taxon>Kitasatospora</taxon>
    </lineage>
</organism>
<evidence type="ECO:0000256" key="1">
    <source>
        <dbReference type="SAM" id="SignalP"/>
    </source>
</evidence>
<reference evidence="2" key="1">
    <citation type="submission" date="2022-10" db="EMBL/GenBank/DDBJ databases">
        <title>The complete genomes of actinobacterial strains from the NBC collection.</title>
        <authorList>
            <person name="Joergensen T.S."/>
            <person name="Alvarez Arevalo M."/>
            <person name="Sterndorff E.B."/>
            <person name="Faurdal D."/>
            <person name="Vuksanovic O."/>
            <person name="Mourched A.-S."/>
            <person name="Charusanti P."/>
            <person name="Shaw S."/>
            <person name="Blin K."/>
            <person name="Weber T."/>
        </authorList>
    </citation>
    <scope>NUCLEOTIDE SEQUENCE</scope>
    <source>
        <strain evidence="2">NBC_00222</strain>
    </source>
</reference>
<dbReference type="InterPro" id="IPR006311">
    <property type="entry name" value="TAT_signal"/>
</dbReference>
<dbReference type="InterPro" id="IPR035992">
    <property type="entry name" value="Ricin_B-like_lectins"/>
</dbReference>
<dbReference type="EMBL" id="CP108110">
    <property type="protein sequence ID" value="WUQ83721.1"/>
    <property type="molecule type" value="Genomic_DNA"/>
</dbReference>